<proteinExistence type="predicted"/>
<name>A0A7W9W2P2_9FIRM</name>
<dbReference type="RefSeq" id="WP_183684309.1">
    <property type="nucleotide sequence ID" value="NZ_JACHHH010000008.1"/>
</dbReference>
<evidence type="ECO:0000256" key="1">
    <source>
        <dbReference type="SAM" id="Phobius"/>
    </source>
</evidence>
<gene>
    <name evidence="2" type="ORF">HNQ46_001723</name>
</gene>
<keyword evidence="1" id="KW-0472">Membrane</keyword>
<dbReference type="Proteomes" id="UP000522163">
    <property type="component" value="Unassembled WGS sequence"/>
</dbReference>
<feature type="transmembrane region" description="Helical" evidence="1">
    <location>
        <begin position="51"/>
        <end position="72"/>
    </location>
</feature>
<dbReference type="GeneID" id="85015257"/>
<sequence length="292" mass="32007">MDFLLKALTKFTANVTIQFINIITSSQLSQFKNAVFNFAQNKLVVASHNTMLAVSISLIIFFSVKQIFDVYILEMSGDPEASPLNVLERATYATAITSCSTWLFYSFLNFTALLATQLVEKDQEVDLSEVTRTLESSLTAMTSGSFLSNLFFFSLVIGMLIFSVIAVIRAVELAMMYIVLPIFCIELCFTNRERLKGLITNIVVTGVYYSIQLLLFKVYLITLGLTMAGLTNNPDSPLGLSAFTTLGLLIAVLKSPKWLEKFAYNSGVGDSVKRGASATIQGLGRVVLGGGK</sequence>
<comment type="caution">
    <text evidence="2">The sequence shown here is derived from an EMBL/GenBank/DDBJ whole genome shotgun (WGS) entry which is preliminary data.</text>
</comment>
<protein>
    <submittedName>
        <fullName evidence="2">Uncharacterized protein</fullName>
    </submittedName>
</protein>
<accession>A0A7W9W2P2</accession>
<evidence type="ECO:0000313" key="3">
    <source>
        <dbReference type="Proteomes" id="UP000522163"/>
    </source>
</evidence>
<evidence type="ECO:0000313" key="2">
    <source>
        <dbReference type="EMBL" id="MBB6041733.1"/>
    </source>
</evidence>
<organism evidence="2 3">
    <name type="scientific">Oribacterium sinus</name>
    <dbReference type="NCBI Taxonomy" id="237576"/>
    <lineage>
        <taxon>Bacteria</taxon>
        <taxon>Bacillati</taxon>
        <taxon>Bacillota</taxon>
        <taxon>Clostridia</taxon>
        <taxon>Lachnospirales</taxon>
        <taxon>Lachnospiraceae</taxon>
        <taxon>Oribacterium</taxon>
    </lineage>
</organism>
<feature type="transmembrane region" description="Helical" evidence="1">
    <location>
        <begin position="236"/>
        <end position="253"/>
    </location>
</feature>
<dbReference type="EMBL" id="JACHHH010000008">
    <property type="protein sequence ID" value="MBB6041733.1"/>
    <property type="molecule type" value="Genomic_DNA"/>
</dbReference>
<reference evidence="2 3" key="1">
    <citation type="submission" date="2020-08" db="EMBL/GenBank/DDBJ databases">
        <title>Genomic Encyclopedia of Type Strains, Phase IV (KMG-IV): sequencing the most valuable type-strain genomes for metagenomic binning, comparative biology and taxonomic classification.</title>
        <authorList>
            <person name="Goeker M."/>
        </authorList>
    </citation>
    <scope>NUCLEOTIDE SEQUENCE [LARGE SCALE GENOMIC DNA]</scope>
    <source>
        <strain evidence="2 3">DSM 17245</strain>
    </source>
</reference>
<dbReference type="Pfam" id="PF19597">
    <property type="entry name" value="TrbL_4"/>
    <property type="match status" value="1"/>
</dbReference>
<dbReference type="AlphaFoldDB" id="A0A7W9W2P2"/>
<keyword evidence="1" id="KW-1133">Transmembrane helix</keyword>
<feature type="transmembrane region" description="Helical" evidence="1">
    <location>
        <begin position="146"/>
        <end position="168"/>
    </location>
</feature>
<dbReference type="InterPro" id="IPR046084">
    <property type="entry name" value="TrbL_4"/>
</dbReference>
<feature type="transmembrane region" description="Helical" evidence="1">
    <location>
        <begin position="202"/>
        <end position="230"/>
    </location>
</feature>
<feature type="transmembrane region" description="Helical" evidence="1">
    <location>
        <begin position="92"/>
        <end position="115"/>
    </location>
</feature>
<feature type="transmembrane region" description="Helical" evidence="1">
    <location>
        <begin position="174"/>
        <end position="190"/>
    </location>
</feature>
<keyword evidence="1" id="KW-0812">Transmembrane</keyword>